<dbReference type="EMBL" id="OV121141">
    <property type="protein sequence ID" value="CAH0548686.1"/>
    <property type="molecule type" value="Genomic_DNA"/>
</dbReference>
<feature type="region of interest" description="Disordered" evidence="1">
    <location>
        <begin position="294"/>
        <end position="321"/>
    </location>
</feature>
<name>A0A9P0AVV7_BRAAE</name>
<proteinExistence type="predicted"/>
<gene>
    <name evidence="2" type="ORF">MELIAE_LOCUS2107</name>
</gene>
<feature type="region of interest" description="Disordered" evidence="1">
    <location>
        <begin position="223"/>
        <end position="242"/>
    </location>
</feature>
<protein>
    <submittedName>
        <fullName evidence="2">Uncharacterized protein</fullName>
    </submittedName>
</protein>
<reference evidence="2" key="1">
    <citation type="submission" date="2021-12" db="EMBL/GenBank/DDBJ databases">
        <authorList>
            <person name="King R."/>
        </authorList>
    </citation>
    <scope>NUCLEOTIDE SEQUENCE</scope>
</reference>
<evidence type="ECO:0000313" key="3">
    <source>
        <dbReference type="Proteomes" id="UP001154078"/>
    </source>
</evidence>
<evidence type="ECO:0000256" key="1">
    <source>
        <dbReference type="SAM" id="MobiDB-lite"/>
    </source>
</evidence>
<dbReference type="Proteomes" id="UP001154078">
    <property type="component" value="Chromosome 10"/>
</dbReference>
<accession>A0A9P0AVV7</accession>
<organism evidence="2 3">
    <name type="scientific">Brassicogethes aeneus</name>
    <name type="common">Rape pollen beetle</name>
    <name type="synonym">Meligethes aeneus</name>
    <dbReference type="NCBI Taxonomy" id="1431903"/>
    <lineage>
        <taxon>Eukaryota</taxon>
        <taxon>Metazoa</taxon>
        <taxon>Ecdysozoa</taxon>
        <taxon>Arthropoda</taxon>
        <taxon>Hexapoda</taxon>
        <taxon>Insecta</taxon>
        <taxon>Pterygota</taxon>
        <taxon>Neoptera</taxon>
        <taxon>Endopterygota</taxon>
        <taxon>Coleoptera</taxon>
        <taxon>Polyphaga</taxon>
        <taxon>Cucujiformia</taxon>
        <taxon>Nitidulidae</taxon>
        <taxon>Meligethinae</taxon>
        <taxon>Brassicogethes</taxon>
    </lineage>
</organism>
<keyword evidence="3" id="KW-1185">Reference proteome</keyword>
<dbReference type="AlphaFoldDB" id="A0A9P0AVV7"/>
<evidence type="ECO:0000313" key="2">
    <source>
        <dbReference type="EMBL" id="CAH0548686.1"/>
    </source>
</evidence>
<sequence>MEEIVVKEELVDDYEGDILINYSKPSTFAEQEMPSTFGIAIKQEIKEELDDNDNFIVYDETEVKEESEMYTNEVDDFDGVEEVEMKFEAEDEIFLDKGYEVWLNGEDIGPHPEDPDRKVAAPLPPMQDILCNKNNTSLPQCFLEASKKGHGPMNYSHRFPEFPAELHLELVEEDNMNYSDDIAPDKQQLEVLEDTWLKTGEIEAEDATICSAGYNLRKRPVPKDAAVATSSSGGGKGRPKKAAKKFEADELIGIYAPCDGKSKKVCGPIVAPLSILEDAKNELVKSLVAQETKHVMAKKQNKHKDRDSEKKQKKRKHHHDTTILPKHVETINTVSKPKPVCTSVSSSASTSSSTSSGTVIKYENAFLNLLSQKEARKKDKQKAKQRIVKKDDANSVIAMPELSFPLKEKCYVNRNEMPELAAMSLQQNDV</sequence>